<accession>A0A9N8KIZ2</accession>
<evidence type="ECO:0000313" key="3">
    <source>
        <dbReference type="Proteomes" id="UP000745764"/>
    </source>
</evidence>
<keyword evidence="3" id="KW-1185">Reference proteome</keyword>
<comment type="caution">
    <text evidence="2">The sequence shown here is derived from an EMBL/GenBank/DDBJ whole genome shotgun (WGS) entry which is preliminary data.</text>
</comment>
<proteinExistence type="predicted"/>
<evidence type="ECO:0000313" key="2">
    <source>
        <dbReference type="EMBL" id="CAD0110640.1"/>
    </source>
</evidence>
<gene>
    <name evidence="2" type="ORF">AWRI4620_LOCUS4895</name>
</gene>
<dbReference type="EMBL" id="CAINUL010000006">
    <property type="protein sequence ID" value="CAD0110640.1"/>
    <property type="molecule type" value="Genomic_DNA"/>
</dbReference>
<protein>
    <submittedName>
        <fullName evidence="2">Uncharacterized protein</fullName>
    </submittedName>
</protein>
<dbReference type="Proteomes" id="UP000745764">
    <property type="component" value="Unassembled WGS sequence"/>
</dbReference>
<organism evidence="2 3">
    <name type="scientific">Aureobasidium uvarum</name>
    <dbReference type="NCBI Taxonomy" id="2773716"/>
    <lineage>
        <taxon>Eukaryota</taxon>
        <taxon>Fungi</taxon>
        <taxon>Dikarya</taxon>
        <taxon>Ascomycota</taxon>
        <taxon>Pezizomycotina</taxon>
        <taxon>Dothideomycetes</taxon>
        <taxon>Dothideomycetidae</taxon>
        <taxon>Dothideales</taxon>
        <taxon>Saccotheciaceae</taxon>
        <taxon>Aureobasidium</taxon>
    </lineage>
</organism>
<evidence type="ECO:0000256" key="1">
    <source>
        <dbReference type="SAM" id="MobiDB-lite"/>
    </source>
</evidence>
<dbReference type="OrthoDB" id="3921854at2759"/>
<sequence length="415" mass="46125">MPRQRNTLPYVCFAPEGELHSNCQNEPFTNDATHHADNQSKVWIGYRNELDTSYNGRLTFRQVLAQAKANLSQAMNAKANSSKRAQWLEAFPGVATKASNQALQQLQRGRRALKQATCPNAFCKARGEILQMEWIAVESNFSSSTNGFLVGYIFHLQGQEMITICRNYYFDLYRFQREDGTVSPDMFLRTVRSEPSPQTEVDAGRSARRRSDRLQGTGALDDEEDPVTGSSTDENSTTPPHTAVDSSAQPSPSMSIAESRQSLEDDANDQEEEAAPARTLIGPLSAKDEYQWMICQICHTYGVRVLRLPEVTTHVNTLEQAVREDNRLALCHAFARIMTILVTTSAHVTGDFLDEEYETMVSSAVAEFGMDFLSRAEGTIFMERMGAAMIAGQRGRLGMAYAALRGAMLAYAGLV</sequence>
<reference evidence="2" key="1">
    <citation type="submission" date="2020-06" db="EMBL/GenBank/DDBJ databases">
        <authorList>
            <person name="Onetto C."/>
        </authorList>
    </citation>
    <scope>NUCLEOTIDE SEQUENCE</scope>
</reference>
<dbReference type="AlphaFoldDB" id="A0A9N8KIZ2"/>
<feature type="compositionally biased region" description="Acidic residues" evidence="1">
    <location>
        <begin position="264"/>
        <end position="274"/>
    </location>
</feature>
<name>A0A9N8KIZ2_9PEZI</name>
<feature type="compositionally biased region" description="Polar residues" evidence="1">
    <location>
        <begin position="228"/>
        <end position="260"/>
    </location>
</feature>
<feature type="region of interest" description="Disordered" evidence="1">
    <location>
        <begin position="188"/>
        <end position="280"/>
    </location>
</feature>